<evidence type="ECO:0000313" key="2">
    <source>
        <dbReference type="Proteomes" id="UP000187203"/>
    </source>
</evidence>
<dbReference type="EMBL" id="AWUE01017419">
    <property type="protein sequence ID" value="OMO87086.1"/>
    <property type="molecule type" value="Genomic_DNA"/>
</dbReference>
<name>A0A1R3IWX9_9ROSI</name>
<protein>
    <submittedName>
        <fullName evidence="1">Uncharacterized protein</fullName>
    </submittedName>
</protein>
<gene>
    <name evidence="1" type="ORF">COLO4_20801</name>
</gene>
<dbReference type="AlphaFoldDB" id="A0A1R3IWX9"/>
<evidence type="ECO:0000313" key="1">
    <source>
        <dbReference type="EMBL" id="OMO87086.1"/>
    </source>
</evidence>
<organism evidence="1 2">
    <name type="scientific">Corchorus olitorius</name>
    <dbReference type="NCBI Taxonomy" id="93759"/>
    <lineage>
        <taxon>Eukaryota</taxon>
        <taxon>Viridiplantae</taxon>
        <taxon>Streptophyta</taxon>
        <taxon>Embryophyta</taxon>
        <taxon>Tracheophyta</taxon>
        <taxon>Spermatophyta</taxon>
        <taxon>Magnoliopsida</taxon>
        <taxon>eudicotyledons</taxon>
        <taxon>Gunneridae</taxon>
        <taxon>Pentapetalae</taxon>
        <taxon>rosids</taxon>
        <taxon>malvids</taxon>
        <taxon>Malvales</taxon>
        <taxon>Malvaceae</taxon>
        <taxon>Grewioideae</taxon>
        <taxon>Apeibeae</taxon>
        <taxon>Corchorus</taxon>
    </lineage>
</organism>
<keyword evidence="2" id="KW-1185">Reference proteome</keyword>
<sequence length="47" mass="5085">MLFQSTCCTCVECLSCNCLFLSSCKLGEPTLDSRVKPVVLGEAEVAR</sequence>
<comment type="caution">
    <text evidence="1">The sequence shown here is derived from an EMBL/GenBank/DDBJ whole genome shotgun (WGS) entry which is preliminary data.</text>
</comment>
<accession>A0A1R3IWX9</accession>
<proteinExistence type="predicted"/>
<dbReference type="Proteomes" id="UP000187203">
    <property type="component" value="Unassembled WGS sequence"/>
</dbReference>
<reference evidence="2" key="1">
    <citation type="submission" date="2013-09" db="EMBL/GenBank/DDBJ databases">
        <title>Corchorus olitorius genome sequencing.</title>
        <authorList>
            <person name="Alam M."/>
            <person name="Haque M.S."/>
            <person name="Islam M.S."/>
            <person name="Emdad E.M."/>
            <person name="Islam M.M."/>
            <person name="Ahmed B."/>
            <person name="Halim A."/>
            <person name="Hossen Q.M.M."/>
            <person name="Hossain M.Z."/>
            <person name="Ahmed R."/>
            <person name="Khan M.M."/>
            <person name="Islam R."/>
            <person name="Rashid M.M."/>
            <person name="Khan S.A."/>
            <person name="Rahman M.S."/>
            <person name="Alam M."/>
            <person name="Yahiya A.S."/>
            <person name="Khan M.S."/>
            <person name="Azam M.S."/>
            <person name="Haque T."/>
            <person name="Lashkar M.Z.H."/>
            <person name="Akhand A.I."/>
            <person name="Morshed G."/>
            <person name="Roy S."/>
            <person name="Uddin K.S."/>
            <person name="Rabeya T."/>
            <person name="Hossain A.S."/>
            <person name="Chowdhury A."/>
            <person name="Snigdha A.R."/>
            <person name="Mortoza M.S."/>
            <person name="Matin S.A."/>
            <person name="Hoque S.M.E."/>
            <person name="Islam M.K."/>
            <person name="Roy D.K."/>
            <person name="Haider R."/>
            <person name="Moosa M.M."/>
            <person name="Elias S.M."/>
            <person name="Hasan A.M."/>
            <person name="Jahan S."/>
            <person name="Shafiuddin M."/>
            <person name="Mahmood N."/>
            <person name="Shommy N.S."/>
        </authorList>
    </citation>
    <scope>NUCLEOTIDE SEQUENCE [LARGE SCALE GENOMIC DNA]</scope>
    <source>
        <strain evidence="2">cv. O-4</strain>
    </source>
</reference>